<evidence type="ECO:0000256" key="1">
    <source>
        <dbReference type="ARBA" id="ARBA00004141"/>
    </source>
</evidence>
<feature type="transmembrane region" description="Helical" evidence="6">
    <location>
        <begin position="83"/>
        <end position="103"/>
    </location>
</feature>
<dbReference type="KEGG" id="manq:L1994_08680"/>
<keyword evidence="8" id="KW-1185">Reference proteome</keyword>
<dbReference type="RefSeq" id="WP_278099055.1">
    <property type="nucleotide sequence ID" value="NZ_CP091092.1"/>
</dbReference>
<dbReference type="Proteomes" id="UP001218895">
    <property type="component" value="Chromosome"/>
</dbReference>
<evidence type="ECO:0000256" key="3">
    <source>
        <dbReference type="ARBA" id="ARBA00022692"/>
    </source>
</evidence>
<dbReference type="GeneID" id="79950468"/>
<comment type="subcellular location">
    <subcellularLocation>
        <location evidence="1">Membrane</location>
        <topology evidence="1">Multi-pass membrane protein</topology>
    </subcellularLocation>
</comment>
<dbReference type="InterPro" id="IPR038330">
    <property type="entry name" value="TspO/MBR-related_sf"/>
</dbReference>
<reference evidence="7" key="1">
    <citation type="submission" date="2022-01" db="EMBL/GenBank/DDBJ databases">
        <title>Complete genome of Methanomicrobium antiquum DSM 21220.</title>
        <authorList>
            <person name="Chen S.-C."/>
            <person name="You Y.-T."/>
            <person name="Zhou Y.-Z."/>
            <person name="Lai M.-C."/>
        </authorList>
    </citation>
    <scope>NUCLEOTIDE SEQUENCE</scope>
    <source>
        <strain evidence="7">DSM 21220</strain>
    </source>
</reference>
<feature type="transmembrane region" description="Helical" evidence="6">
    <location>
        <begin position="139"/>
        <end position="160"/>
    </location>
</feature>
<dbReference type="AlphaFoldDB" id="A0AAF0FME5"/>
<comment type="similarity">
    <text evidence="2">Belongs to the TspO/BZRP family.</text>
</comment>
<dbReference type="FunFam" id="1.20.1260.100:FF:000001">
    <property type="entry name" value="translocator protein 2"/>
    <property type="match status" value="1"/>
</dbReference>
<dbReference type="Pfam" id="PF03073">
    <property type="entry name" value="TspO_MBR"/>
    <property type="match status" value="1"/>
</dbReference>
<proteinExistence type="inferred from homology"/>
<evidence type="ECO:0000256" key="4">
    <source>
        <dbReference type="ARBA" id="ARBA00022989"/>
    </source>
</evidence>
<dbReference type="GO" id="GO:0033013">
    <property type="term" value="P:tetrapyrrole metabolic process"/>
    <property type="evidence" value="ECO:0007669"/>
    <property type="project" value="UniProtKB-ARBA"/>
</dbReference>
<keyword evidence="3 6" id="KW-0812">Transmembrane</keyword>
<organism evidence="7 8">
    <name type="scientific">Methanomicrobium antiquum</name>
    <dbReference type="NCBI Taxonomy" id="487686"/>
    <lineage>
        <taxon>Archaea</taxon>
        <taxon>Methanobacteriati</taxon>
        <taxon>Methanobacteriota</taxon>
        <taxon>Stenosarchaea group</taxon>
        <taxon>Methanomicrobia</taxon>
        <taxon>Methanomicrobiales</taxon>
        <taxon>Methanomicrobiaceae</taxon>
        <taxon>Methanomicrobium</taxon>
    </lineage>
</organism>
<evidence type="ECO:0000256" key="6">
    <source>
        <dbReference type="SAM" id="Phobius"/>
    </source>
</evidence>
<evidence type="ECO:0000256" key="5">
    <source>
        <dbReference type="ARBA" id="ARBA00023136"/>
    </source>
</evidence>
<dbReference type="PANTHER" id="PTHR10057:SF0">
    <property type="entry name" value="TRANSLOCATOR PROTEIN"/>
    <property type="match status" value="1"/>
</dbReference>
<gene>
    <name evidence="7" type="ORF">L1994_08680</name>
</gene>
<name>A0AAF0FME5_9EURY</name>
<dbReference type="Gene3D" id="1.20.1260.100">
    <property type="entry name" value="TspO/MBR protein"/>
    <property type="match status" value="1"/>
</dbReference>
<sequence>MKINEIKSPVTLIASVILCNLAGGIGGLFTKTGPDTWYAGLVKPWFLPPSIAFPIAWTILYTLMGIVLYLLWTEDKTTAQVKIALGFFAIQFVLNITWSYAFFGLENPLYGVIVIVFLWIFILETIITSFRVNKNAGYLLVPYIAWVSFAAILNTAILILNPVVF</sequence>
<dbReference type="GO" id="GO:0016020">
    <property type="term" value="C:membrane"/>
    <property type="evidence" value="ECO:0007669"/>
    <property type="project" value="UniProtKB-SubCell"/>
</dbReference>
<evidence type="ECO:0000256" key="2">
    <source>
        <dbReference type="ARBA" id="ARBA00007524"/>
    </source>
</evidence>
<dbReference type="InterPro" id="IPR004307">
    <property type="entry name" value="TspO_MBR"/>
</dbReference>
<feature type="transmembrane region" description="Helical" evidence="6">
    <location>
        <begin position="109"/>
        <end position="127"/>
    </location>
</feature>
<keyword evidence="5 6" id="KW-0472">Membrane</keyword>
<dbReference type="CDD" id="cd15904">
    <property type="entry name" value="TSPO_MBR"/>
    <property type="match status" value="1"/>
</dbReference>
<dbReference type="PIRSF" id="PIRSF005859">
    <property type="entry name" value="PBR"/>
    <property type="match status" value="1"/>
</dbReference>
<evidence type="ECO:0000313" key="8">
    <source>
        <dbReference type="Proteomes" id="UP001218895"/>
    </source>
</evidence>
<dbReference type="PANTHER" id="PTHR10057">
    <property type="entry name" value="PERIPHERAL-TYPE BENZODIAZEPINE RECEPTOR"/>
    <property type="match status" value="1"/>
</dbReference>
<dbReference type="EMBL" id="CP091092">
    <property type="protein sequence ID" value="WFN36217.1"/>
    <property type="molecule type" value="Genomic_DNA"/>
</dbReference>
<protein>
    <submittedName>
        <fullName evidence="7">Tryptophan-rich sensory protein</fullName>
    </submittedName>
</protein>
<keyword evidence="4 6" id="KW-1133">Transmembrane helix</keyword>
<feature type="transmembrane region" description="Helical" evidence="6">
    <location>
        <begin position="12"/>
        <end position="30"/>
    </location>
</feature>
<accession>A0AAF0FME5</accession>
<evidence type="ECO:0000313" key="7">
    <source>
        <dbReference type="EMBL" id="WFN36217.1"/>
    </source>
</evidence>
<feature type="transmembrane region" description="Helical" evidence="6">
    <location>
        <begin position="50"/>
        <end position="71"/>
    </location>
</feature>